<comment type="similarity">
    <text evidence="4">Belongs to the nanoviruses/circoviruses replication-associated protein family.</text>
</comment>
<organism evidence="24 25">
    <name type="scientific">Avon-Heathcote Estuary associated circular virus 2</name>
    <dbReference type="NCBI Taxonomy" id="1618243"/>
    <lineage>
        <taxon>Viruses</taxon>
        <taxon>Monodnaviria</taxon>
        <taxon>Shotokuvirae</taxon>
        <taxon>Cressdnaviricota</taxon>
        <taxon>Arfiviricetes</taxon>
        <taxon>Jormunvirales</taxon>
        <taxon>Draupnirviridae</taxon>
        <taxon>Roburiusivirus</taxon>
        <taxon>Roburiusivirus westrobis</taxon>
    </lineage>
</organism>
<dbReference type="Pfam" id="PF02407">
    <property type="entry name" value="Viral_Rep"/>
    <property type="match status" value="1"/>
</dbReference>
<comment type="cofactor">
    <cofactor evidence="1">
        <name>Mn(2+)</name>
        <dbReference type="ChEBI" id="CHEBI:29035"/>
    </cofactor>
</comment>
<comment type="cofactor">
    <cofactor evidence="2">
        <name>Mg(2+)</name>
        <dbReference type="ChEBI" id="CHEBI:18420"/>
    </cofactor>
</comment>
<dbReference type="SUPFAM" id="SSF52540">
    <property type="entry name" value="P-loop containing nucleoside triphosphate hydrolases"/>
    <property type="match status" value="1"/>
</dbReference>
<keyword evidence="19" id="KW-0511">Multifunctional enzyme</keyword>
<dbReference type="InterPro" id="IPR000605">
    <property type="entry name" value="Helicase_SF3_ssDNA/RNA_vir"/>
</dbReference>
<evidence type="ECO:0000256" key="10">
    <source>
        <dbReference type="ARBA" id="ARBA00022722"/>
    </source>
</evidence>
<evidence type="ECO:0000256" key="22">
    <source>
        <dbReference type="ARBA" id="ARBA00049360"/>
    </source>
</evidence>
<evidence type="ECO:0000256" key="16">
    <source>
        <dbReference type="ARBA" id="ARBA00022840"/>
    </source>
</evidence>
<evidence type="ECO:0000256" key="1">
    <source>
        <dbReference type="ARBA" id="ARBA00001936"/>
    </source>
</evidence>
<dbReference type="GO" id="GO:0042025">
    <property type="term" value="C:host cell nucleus"/>
    <property type="evidence" value="ECO:0007669"/>
    <property type="project" value="UniProtKB-SubCell"/>
</dbReference>
<keyword evidence="7" id="KW-0808">Transferase</keyword>
<feature type="non-terminal residue" evidence="24">
    <location>
        <position position="283"/>
    </location>
</feature>
<evidence type="ECO:0000256" key="3">
    <source>
        <dbReference type="ARBA" id="ARBA00004147"/>
    </source>
</evidence>
<evidence type="ECO:0000256" key="18">
    <source>
        <dbReference type="ARBA" id="ARBA00023125"/>
    </source>
</evidence>
<keyword evidence="18" id="KW-0238">DNA-binding</keyword>
<proteinExistence type="inferred from homology"/>
<feature type="domain" description="CRESS-DNA virus Rep endonuclease" evidence="23">
    <location>
        <begin position="8"/>
        <end position="103"/>
    </location>
</feature>
<keyword evidence="16" id="KW-0067">ATP-binding</keyword>
<keyword evidence="25" id="KW-1185">Reference proteome</keyword>
<dbReference type="GO" id="GO:0046872">
    <property type="term" value="F:metal ion binding"/>
    <property type="evidence" value="ECO:0007669"/>
    <property type="project" value="UniProtKB-KW"/>
</dbReference>
<dbReference type="GO" id="GO:0006260">
    <property type="term" value="P:DNA replication"/>
    <property type="evidence" value="ECO:0007669"/>
    <property type="project" value="UniProtKB-KW"/>
</dbReference>
<evidence type="ECO:0000256" key="19">
    <source>
        <dbReference type="ARBA" id="ARBA00023268"/>
    </source>
</evidence>
<dbReference type="PROSITE" id="PS52020">
    <property type="entry name" value="CRESS_DNA_REP"/>
    <property type="match status" value="1"/>
</dbReference>
<evidence type="ECO:0000313" key="25">
    <source>
        <dbReference type="Proteomes" id="UP000142197"/>
    </source>
</evidence>
<keyword evidence="17" id="KW-0190">Covalent protein-DNA linkage</keyword>
<dbReference type="Proteomes" id="UP000142197">
    <property type="component" value="Genome"/>
</dbReference>
<protein>
    <recommendedName>
        <fullName evidence="5">Replication-associated protein</fullName>
    </recommendedName>
    <alternativeName>
        <fullName evidence="20">ATP-dependent helicase Rep</fullName>
    </alternativeName>
    <alternativeName>
        <fullName evidence="21">RepP</fullName>
    </alternativeName>
</protein>
<dbReference type="Gene3D" id="3.40.1310.20">
    <property type="match status" value="1"/>
</dbReference>
<evidence type="ECO:0000259" key="23">
    <source>
        <dbReference type="PROSITE" id="PS52020"/>
    </source>
</evidence>
<comment type="catalytic activity">
    <reaction evidence="22">
        <text>ATP + H2O = ADP + phosphate + H(+)</text>
        <dbReference type="Rhea" id="RHEA:13065"/>
        <dbReference type="ChEBI" id="CHEBI:15377"/>
        <dbReference type="ChEBI" id="CHEBI:15378"/>
        <dbReference type="ChEBI" id="CHEBI:30616"/>
        <dbReference type="ChEBI" id="CHEBI:43474"/>
        <dbReference type="ChEBI" id="CHEBI:456216"/>
    </reaction>
</comment>
<evidence type="ECO:0000256" key="17">
    <source>
        <dbReference type="ARBA" id="ARBA00023124"/>
    </source>
</evidence>
<evidence type="ECO:0000256" key="11">
    <source>
        <dbReference type="ARBA" id="ARBA00022723"/>
    </source>
</evidence>
<keyword evidence="15" id="KW-0347">Helicase</keyword>
<dbReference type="GO" id="GO:0003723">
    <property type="term" value="F:RNA binding"/>
    <property type="evidence" value="ECO:0007669"/>
    <property type="project" value="InterPro"/>
</dbReference>
<evidence type="ECO:0000256" key="12">
    <source>
        <dbReference type="ARBA" id="ARBA00022741"/>
    </source>
</evidence>
<dbReference type="Gene3D" id="3.40.50.300">
    <property type="entry name" value="P-loop containing nucleotide triphosphate hydrolases"/>
    <property type="match status" value="1"/>
</dbReference>
<dbReference type="Pfam" id="PF00910">
    <property type="entry name" value="RNA_helicase"/>
    <property type="match status" value="1"/>
</dbReference>
<evidence type="ECO:0000256" key="7">
    <source>
        <dbReference type="ARBA" id="ARBA00022679"/>
    </source>
</evidence>
<dbReference type="GO" id="GO:0004519">
    <property type="term" value="F:endonuclease activity"/>
    <property type="evidence" value="ECO:0007669"/>
    <property type="project" value="UniProtKB-KW"/>
</dbReference>
<dbReference type="GO" id="GO:0003724">
    <property type="term" value="F:RNA helicase activity"/>
    <property type="evidence" value="ECO:0007669"/>
    <property type="project" value="InterPro"/>
</dbReference>
<keyword evidence="6" id="KW-1048">Host nucleus</keyword>
<keyword evidence="13" id="KW-0255">Endonuclease</keyword>
<evidence type="ECO:0000256" key="2">
    <source>
        <dbReference type="ARBA" id="ARBA00001946"/>
    </source>
</evidence>
<keyword evidence="11" id="KW-0479">Metal-binding</keyword>
<dbReference type="GO" id="GO:0003677">
    <property type="term" value="F:DNA binding"/>
    <property type="evidence" value="ECO:0007669"/>
    <property type="project" value="UniProtKB-KW"/>
</dbReference>
<reference evidence="24 25" key="1">
    <citation type="journal article" date="2015" name="Infect. Genet. Evol.">
        <title>Diverse small circular DNA viruses circulating amongst estuarine molluscs.</title>
        <authorList>
            <person name="Dayaram A."/>
            <person name="Goldstien S."/>
            <person name="Arguello Astorga G.R."/>
            <person name="Zawar-Reza P."/>
            <person name="Gomez C."/>
            <person name="Harding J.S."/>
            <person name="Varsani A."/>
        </authorList>
    </citation>
    <scope>NUCLEOTIDE SEQUENCE [LARGE SCALE GENOMIC DNA]</scope>
    <source>
        <strain evidence="24">AHEaCV-2-NZ-3024C3-2012</strain>
    </source>
</reference>
<evidence type="ECO:0000313" key="24">
    <source>
        <dbReference type="EMBL" id="AJP36339.1"/>
    </source>
</evidence>
<evidence type="ECO:0000256" key="14">
    <source>
        <dbReference type="ARBA" id="ARBA00022801"/>
    </source>
</evidence>
<evidence type="ECO:0000256" key="8">
    <source>
        <dbReference type="ARBA" id="ARBA00022695"/>
    </source>
</evidence>
<evidence type="ECO:0000256" key="15">
    <source>
        <dbReference type="ARBA" id="ARBA00022806"/>
    </source>
</evidence>
<keyword evidence="9" id="KW-0235">DNA replication</keyword>
<dbReference type="InterPro" id="IPR027417">
    <property type="entry name" value="P-loop_NTPase"/>
</dbReference>
<dbReference type="InterPro" id="IPR049912">
    <property type="entry name" value="CRESS_DNA_REP"/>
</dbReference>
<accession>A0A0C5I9G7</accession>
<evidence type="ECO:0000256" key="13">
    <source>
        <dbReference type="ARBA" id="ARBA00022759"/>
    </source>
</evidence>
<dbReference type="EMBL" id="KM874294">
    <property type="protein sequence ID" value="AJP36339.1"/>
    <property type="molecule type" value="Genomic_DNA"/>
</dbReference>
<keyword evidence="8" id="KW-0548">Nucleotidyltransferase</keyword>
<dbReference type="GO" id="GO:0016779">
    <property type="term" value="F:nucleotidyltransferase activity"/>
    <property type="evidence" value="ECO:0007669"/>
    <property type="project" value="UniProtKB-KW"/>
</dbReference>
<evidence type="ECO:0000256" key="21">
    <source>
        <dbReference type="ARBA" id="ARBA00032243"/>
    </source>
</evidence>
<comment type="subcellular location">
    <subcellularLocation>
        <location evidence="3">Host nucleus</location>
    </subcellularLocation>
</comment>
<keyword evidence="12" id="KW-0547">Nucleotide-binding</keyword>
<dbReference type="GO" id="GO:0016787">
    <property type="term" value="F:hydrolase activity"/>
    <property type="evidence" value="ECO:0007669"/>
    <property type="project" value="UniProtKB-KW"/>
</dbReference>
<name>A0A0C5I9G7_9VIRU</name>
<keyword evidence="10" id="KW-0540">Nuclease</keyword>
<evidence type="ECO:0000256" key="20">
    <source>
        <dbReference type="ARBA" id="ARBA00030754"/>
    </source>
</evidence>
<keyword evidence="14" id="KW-0378">Hydrolase</keyword>
<sequence>MKQNTKKELRYRRWCITENNYTDESIKILSELPTNYIIVGKEIGKKKKTPHLQIYLEFVNAKTFSAVKKLLKKAHIEVSKGNAKQNTDYCSKDQDVILVRGEPFNQGKRNDLSCIKELIQQDYNIREMLEEESIKSLQGLRMAENLMKYVEKPRSKAPNIIWRYGASGSGKTRWVYENYTEVFCPINFKWWEGYDGHKVVLLDDLRGDFCKYHEFLKLTDRYPYRVECKGGSRQLLADTIIITSPVHPKEVWDTIEDKKQLLRRITKIDHIVENYTEVKRGNT</sequence>
<evidence type="ECO:0000256" key="9">
    <source>
        <dbReference type="ARBA" id="ARBA00022705"/>
    </source>
</evidence>
<dbReference type="GO" id="GO:0005524">
    <property type="term" value="F:ATP binding"/>
    <property type="evidence" value="ECO:0007669"/>
    <property type="project" value="UniProtKB-KW"/>
</dbReference>
<evidence type="ECO:0000256" key="5">
    <source>
        <dbReference type="ARBA" id="ARBA00014531"/>
    </source>
</evidence>
<evidence type="ECO:0000256" key="4">
    <source>
        <dbReference type="ARBA" id="ARBA00008545"/>
    </source>
</evidence>
<evidence type="ECO:0000256" key="6">
    <source>
        <dbReference type="ARBA" id="ARBA00022562"/>
    </source>
</evidence>